<dbReference type="GO" id="GO:0070492">
    <property type="term" value="F:oligosaccharide binding"/>
    <property type="evidence" value="ECO:0007669"/>
    <property type="project" value="TreeGrafter"/>
</dbReference>
<keyword evidence="3" id="KW-1185">Reference proteome</keyword>
<dbReference type="OrthoDB" id="4405280at2759"/>
<evidence type="ECO:0000256" key="1">
    <source>
        <dbReference type="ARBA" id="ARBA00023157"/>
    </source>
</evidence>
<dbReference type="GO" id="GO:0005615">
    <property type="term" value="C:extracellular space"/>
    <property type="evidence" value="ECO:0007669"/>
    <property type="project" value="TreeGrafter"/>
</dbReference>
<dbReference type="PANTHER" id="PTHR16146">
    <property type="entry name" value="INTELECTIN"/>
    <property type="match status" value="1"/>
</dbReference>
<sequence>MKHRIIDVQMSDVSVLFNYPMMKLWFVTAVLSSVAALLAAGYYSDRDDSECSNSCSSKSDVSNPFTRLDEKLDEILEYLRVNDLYCNGGVGFKPTPKPAPGPFESCKEILEAKRADGNKAYELEIEGQKTQVYCHMTDLGSCGGGGWTMVMKMDGNKHTFTYDKALWSDKNTLNPQGGKTGFDSQETKLPTYWDTPFSKICVGMKVGSQIKFLKIDQKADSLHSLIADGQHRATSLGRDAWKTLIGSDASLQRNCNIEGFNAKGSSGRHSRARIGIAANEQNDCGSCDSRIGLGTGGYPEDSVSCGDVVRHGGDNGDKTIKALGYILVQ</sequence>
<name>A0A2B4RL67_STYPI</name>
<proteinExistence type="predicted"/>
<gene>
    <name evidence="2" type="ORF">AWC38_SpisGene18442</name>
</gene>
<evidence type="ECO:0008006" key="4">
    <source>
        <dbReference type="Google" id="ProtNLM"/>
    </source>
</evidence>
<dbReference type="PANTHER" id="PTHR16146:SF46">
    <property type="entry name" value="INTELECTIN-1A-RELATED"/>
    <property type="match status" value="1"/>
</dbReference>
<dbReference type="Gene3D" id="3.90.215.10">
    <property type="entry name" value="Gamma Fibrinogen, chain A, domain 1"/>
    <property type="match status" value="1"/>
</dbReference>
<evidence type="ECO:0000313" key="3">
    <source>
        <dbReference type="Proteomes" id="UP000225706"/>
    </source>
</evidence>
<dbReference type="InterPro" id="IPR014716">
    <property type="entry name" value="Fibrinogen_a/b/g_C_1"/>
</dbReference>
<keyword evidence="1" id="KW-1015">Disulfide bond</keyword>
<comment type="caution">
    <text evidence="2">The sequence shown here is derived from an EMBL/GenBank/DDBJ whole genome shotgun (WGS) entry which is preliminary data.</text>
</comment>
<accession>A0A2B4RL67</accession>
<dbReference type="AlphaFoldDB" id="A0A2B4RL67"/>
<organism evidence="2 3">
    <name type="scientific">Stylophora pistillata</name>
    <name type="common">Smooth cauliflower coral</name>
    <dbReference type="NCBI Taxonomy" id="50429"/>
    <lineage>
        <taxon>Eukaryota</taxon>
        <taxon>Metazoa</taxon>
        <taxon>Cnidaria</taxon>
        <taxon>Anthozoa</taxon>
        <taxon>Hexacorallia</taxon>
        <taxon>Scleractinia</taxon>
        <taxon>Astrocoeniina</taxon>
        <taxon>Pocilloporidae</taxon>
        <taxon>Stylophora</taxon>
    </lineage>
</organism>
<protein>
    <recommendedName>
        <fullName evidence="4">Fibrinogen C-terminal domain-containing protein</fullName>
    </recommendedName>
</protein>
<dbReference type="Proteomes" id="UP000225706">
    <property type="component" value="Unassembled WGS sequence"/>
</dbReference>
<dbReference type="EMBL" id="LSMT01000486">
    <property type="protein sequence ID" value="PFX17240.1"/>
    <property type="molecule type" value="Genomic_DNA"/>
</dbReference>
<reference evidence="3" key="1">
    <citation type="journal article" date="2017" name="bioRxiv">
        <title>Comparative analysis of the genomes of Stylophora pistillata and Acropora digitifera provides evidence for extensive differences between species of corals.</title>
        <authorList>
            <person name="Voolstra C.R."/>
            <person name="Li Y."/>
            <person name="Liew Y.J."/>
            <person name="Baumgarten S."/>
            <person name="Zoccola D."/>
            <person name="Flot J.-F."/>
            <person name="Tambutte S."/>
            <person name="Allemand D."/>
            <person name="Aranda M."/>
        </authorList>
    </citation>
    <scope>NUCLEOTIDE SEQUENCE [LARGE SCALE GENOMIC DNA]</scope>
</reference>
<evidence type="ECO:0000313" key="2">
    <source>
        <dbReference type="EMBL" id="PFX17240.1"/>
    </source>
</evidence>